<evidence type="ECO:0000259" key="5">
    <source>
        <dbReference type="PROSITE" id="PS50110"/>
    </source>
</evidence>
<evidence type="ECO:0000256" key="1">
    <source>
        <dbReference type="ARBA" id="ARBA00022553"/>
    </source>
</evidence>
<dbReference type="PROSITE" id="PS50043">
    <property type="entry name" value="HTH_LUXR_2"/>
    <property type="match status" value="1"/>
</dbReference>
<dbReference type="PANTHER" id="PTHR43214:SF17">
    <property type="entry name" value="TRANSCRIPTIONAL REGULATORY PROTEIN RCSB"/>
    <property type="match status" value="1"/>
</dbReference>
<dbReference type="PANTHER" id="PTHR43214">
    <property type="entry name" value="TWO-COMPONENT RESPONSE REGULATOR"/>
    <property type="match status" value="1"/>
</dbReference>
<dbReference type="Gene3D" id="3.40.50.2300">
    <property type="match status" value="1"/>
</dbReference>
<feature type="domain" description="Response regulatory" evidence="5">
    <location>
        <begin position="7"/>
        <end position="126"/>
    </location>
</feature>
<dbReference type="InterPro" id="IPR039420">
    <property type="entry name" value="WalR-like"/>
</dbReference>
<dbReference type="Gene3D" id="1.10.10.10">
    <property type="entry name" value="Winged helix-like DNA-binding domain superfamily/Winged helix DNA-binding domain"/>
    <property type="match status" value="1"/>
</dbReference>
<dbReference type="Proteomes" id="UP000295645">
    <property type="component" value="Unassembled WGS sequence"/>
</dbReference>
<dbReference type="Pfam" id="PF00072">
    <property type="entry name" value="Response_reg"/>
    <property type="match status" value="1"/>
</dbReference>
<dbReference type="InterPro" id="IPR036388">
    <property type="entry name" value="WH-like_DNA-bd_sf"/>
</dbReference>
<dbReference type="GO" id="GO:0003677">
    <property type="term" value="F:DNA binding"/>
    <property type="evidence" value="ECO:0007669"/>
    <property type="project" value="UniProtKB-KW"/>
</dbReference>
<dbReference type="InterPro" id="IPR058245">
    <property type="entry name" value="NreC/VraR/RcsB-like_REC"/>
</dbReference>
<dbReference type="GO" id="GO:0000160">
    <property type="term" value="P:phosphorelay signal transduction system"/>
    <property type="evidence" value="ECO:0007669"/>
    <property type="project" value="InterPro"/>
</dbReference>
<evidence type="ECO:0000256" key="3">
    <source>
        <dbReference type="PROSITE-ProRule" id="PRU00169"/>
    </source>
</evidence>
<dbReference type="Pfam" id="PF00196">
    <property type="entry name" value="GerE"/>
    <property type="match status" value="1"/>
</dbReference>
<dbReference type="InterPro" id="IPR011006">
    <property type="entry name" value="CheY-like_superfamily"/>
</dbReference>
<dbReference type="SMART" id="SM00448">
    <property type="entry name" value="REC"/>
    <property type="match status" value="1"/>
</dbReference>
<dbReference type="InterPro" id="IPR016032">
    <property type="entry name" value="Sig_transdc_resp-reg_C-effctor"/>
</dbReference>
<dbReference type="CDD" id="cd17535">
    <property type="entry name" value="REC_NarL-like"/>
    <property type="match status" value="1"/>
</dbReference>
<dbReference type="SUPFAM" id="SSF46894">
    <property type="entry name" value="C-terminal effector domain of the bipartite response regulators"/>
    <property type="match status" value="1"/>
</dbReference>
<organism evidence="6 7">
    <name type="scientific">Luteibacter rhizovicinus</name>
    <dbReference type="NCBI Taxonomy" id="242606"/>
    <lineage>
        <taxon>Bacteria</taxon>
        <taxon>Pseudomonadati</taxon>
        <taxon>Pseudomonadota</taxon>
        <taxon>Gammaproteobacteria</taxon>
        <taxon>Lysobacterales</taxon>
        <taxon>Rhodanobacteraceae</taxon>
        <taxon>Luteibacter</taxon>
    </lineage>
</organism>
<keyword evidence="7" id="KW-1185">Reference proteome</keyword>
<dbReference type="RefSeq" id="WP_132145052.1">
    <property type="nucleotide sequence ID" value="NZ_SMCS01000005.1"/>
</dbReference>
<evidence type="ECO:0000259" key="4">
    <source>
        <dbReference type="PROSITE" id="PS50043"/>
    </source>
</evidence>
<keyword evidence="1 3" id="KW-0597">Phosphoprotein</keyword>
<dbReference type="PRINTS" id="PR00038">
    <property type="entry name" value="HTHLUXR"/>
</dbReference>
<proteinExistence type="predicted"/>
<dbReference type="AlphaFoldDB" id="A0A4R3YM03"/>
<gene>
    <name evidence="6" type="ORF">EC912_105196</name>
</gene>
<feature type="modified residue" description="4-aspartylphosphate" evidence="3">
    <location>
        <position position="58"/>
    </location>
</feature>
<dbReference type="EMBL" id="SMCS01000005">
    <property type="protein sequence ID" value="TCV93336.1"/>
    <property type="molecule type" value="Genomic_DNA"/>
</dbReference>
<dbReference type="PROSITE" id="PS50110">
    <property type="entry name" value="RESPONSE_REGULATORY"/>
    <property type="match status" value="1"/>
</dbReference>
<evidence type="ECO:0000256" key="2">
    <source>
        <dbReference type="ARBA" id="ARBA00023125"/>
    </source>
</evidence>
<accession>A0A4R3YM03</accession>
<reference evidence="6 7" key="1">
    <citation type="submission" date="2019-03" db="EMBL/GenBank/DDBJ databases">
        <title>Above-ground endophytic microbial communities from plants in different locations in the United States.</title>
        <authorList>
            <person name="Frank C."/>
        </authorList>
    </citation>
    <scope>NUCLEOTIDE SEQUENCE [LARGE SCALE GENOMIC DNA]</scope>
    <source>
        <strain evidence="6 7">LP_13_YM</strain>
    </source>
</reference>
<feature type="domain" description="HTH luxR-type" evidence="4">
    <location>
        <begin position="148"/>
        <end position="213"/>
    </location>
</feature>
<protein>
    <submittedName>
        <fullName evidence="6">Two-component system capsular synthesis response regulator RcsB</fullName>
    </submittedName>
</protein>
<dbReference type="InterPro" id="IPR001789">
    <property type="entry name" value="Sig_transdc_resp-reg_receiver"/>
</dbReference>
<evidence type="ECO:0000313" key="6">
    <source>
        <dbReference type="EMBL" id="TCV93336.1"/>
    </source>
</evidence>
<dbReference type="OrthoDB" id="5945638at2"/>
<dbReference type="GO" id="GO:0006355">
    <property type="term" value="P:regulation of DNA-templated transcription"/>
    <property type="evidence" value="ECO:0007669"/>
    <property type="project" value="InterPro"/>
</dbReference>
<comment type="caution">
    <text evidence="6">The sequence shown here is derived from an EMBL/GenBank/DDBJ whole genome shotgun (WGS) entry which is preliminary data.</text>
</comment>
<dbReference type="InterPro" id="IPR000792">
    <property type="entry name" value="Tscrpt_reg_LuxR_C"/>
</dbReference>
<dbReference type="SMART" id="SM00421">
    <property type="entry name" value="HTH_LUXR"/>
    <property type="match status" value="1"/>
</dbReference>
<evidence type="ECO:0000313" key="7">
    <source>
        <dbReference type="Proteomes" id="UP000295645"/>
    </source>
</evidence>
<dbReference type="SUPFAM" id="SSF52172">
    <property type="entry name" value="CheY-like"/>
    <property type="match status" value="1"/>
</dbReference>
<sequence length="222" mass="24159">MSMERIHVVIADDHAIARDGVRMAIQEDPRMSVVGMVGSPAELHHMLSSVTGDVLVCDYAMPVGEGADGLNLLRSLRAEYPALAVVVLTSIEEAPILRDIAAYGVRCIVSKRDGPRHLRYAIRSAYDKRAYLSPIMKTALDAHVPDRSSGQRVKLSAREDEVIALIRQGMSMKEIAARLGISTSTASTHKANAFLKLHVTNTAELIRYSEETTAPGDVPRAS</sequence>
<name>A0A4R3YM03_9GAMM</name>
<dbReference type="CDD" id="cd06170">
    <property type="entry name" value="LuxR_C_like"/>
    <property type="match status" value="1"/>
</dbReference>
<keyword evidence="2" id="KW-0238">DNA-binding</keyword>